<dbReference type="GO" id="GO:0004252">
    <property type="term" value="F:serine-type endopeptidase activity"/>
    <property type="evidence" value="ECO:0007669"/>
    <property type="project" value="InterPro"/>
</dbReference>
<feature type="domain" description="PDZ" evidence="5">
    <location>
        <begin position="280"/>
        <end position="371"/>
    </location>
</feature>
<comment type="caution">
    <text evidence="6">The sequence shown here is derived from an EMBL/GenBank/DDBJ whole genome shotgun (WGS) entry which is preliminary data.</text>
</comment>
<proteinExistence type="inferred from homology"/>
<dbReference type="PANTHER" id="PTHR43343">
    <property type="entry name" value="PEPTIDASE S12"/>
    <property type="match status" value="1"/>
</dbReference>
<gene>
    <name evidence="6" type="ORF">BAA01_13640</name>
</gene>
<dbReference type="SUPFAM" id="SSF50156">
    <property type="entry name" value="PDZ domain-like"/>
    <property type="match status" value="1"/>
</dbReference>
<dbReference type="Pfam" id="PF13365">
    <property type="entry name" value="Trypsin_2"/>
    <property type="match status" value="1"/>
</dbReference>
<comment type="similarity">
    <text evidence="1">Belongs to the peptidase S1C family.</text>
</comment>
<keyword evidence="4" id="KW-0720">Serine protease</keyword>
<dbReference type="InterPro" id="IPR051201">
    <property type="entry name" value="Chloro_Bact_Ser_Proteases"/>
</dbReference>
<evidence type="ECO:0000256" key="1">
    <source>
        <dbReference type="ARBA" id="ARBA00010541"/>
    </source>
</evidence>
<dbReference type="SMART" id="SM00228">
    <property type="entry name" value="PDZ"/>
    <property type="match status" value="1"/>
</dbReference>
<evidence type="ECO:0000256" key="4">
    <source>
        <dbReference type="ARBA" id="ARBA00022825"/>
    </source>
</evidence>
<evidence type="ECO:0000313" key="6">
    <source>
        <dbReference type="EMBL" id="OUM88119.1"/>
    </source>
</evidence>
<evidence type="ECO:0000313" key="7">
    <source>
        <dbReference type="Proteomes" id="UP000196475"/>
    </source>
</evidence>
<evidence type="ECO:0000256" key="2">
    <source>
        <dbReference type="ARBA" id="ARBA00022670"/>
    </source>
</evidence>
<dbReference type="EMBL" id="LZRT01000066">
    <property type="protein sequence ID" value="OUM88119.1"/>
    <property type="molecule type" value="Genomic_DNA"/>
</dbReference>
<dbReference type="Pfam" id="PF13180">
    <property type="entry name" value="PDZ_2"/>
    <property type="match status" value="1"/>
</dbReference>
<dbReference type="InterPro" id="IPR036034">
    <property type="entry name" value="PDZ_sf"/>
</dbReference>
<keyword evidence="2" id="KW-0645">Protease</keyword>
<dbReference type="InterPro" id="IPR043504">
    <property type="entry name" value="Peptidase_S1_PA_chymotrypsin"/>
</dbReference>
<dbReference type="PROSITE" id="PS50106">
    <property type="entry name" value="PDZ"/>
    <property type="match status" value="1"/>
</dbReference>
<dbReference type="SUPFAM" id="SSF50494">
    <property type="entry name" value="Trypsin-like serine proteases"/>
    <property type="match status" value="1"/>
</dbReference>
<evidence type="ECO:0000256" key="3">
    <source>
        <dbReference type="ARBA" id="ARBA00022801"/>
    </source>
</evidence>
<dbReference type="PRINTS" id="PR00834">
    <property type="entry name" value="PROTEASES2C"/>
</dbReference>
<name>A0A1Y3PUV9_9BACI</name>
<accession>A0A1Y3PUV9</accession>
<keyword evidence="3" id="KW-0378">Hydrolase</keyword>
<dbReference type="Gene3D" id="2.40.10.10">
    <property type="entry name" value="Trypsin-like serine proteases"/>
    <property type="match status" value="2"/>
</dbReference>
<dbReference type="Gene3D" id="2.30.42.10">
    <property type="match status" value="1"/>
</dbReference>
<dbReference type="GO" id="GO:0006508">
    <property type="term" value="P:proteolysis"/>
    <property type="evidence" value="ECO:0007669"/>
    <property type="project" value="UniProtKB-KW"/>
</dbReference>
<dbReference type="Proteomes" id="UP000196475">
    <property type="component" value="Unassembled WGS sequence"/>
</dbReference>
<dbReference type="AlphaFoldDB" id="A0A1Y3PUV9"/>
<dbReference type="InterPro" id="IPR001940">
    <property type="entry name" value="Peptidase_S1C"/>
</dbReference>
<sequence length="383" mass="41250">MLLAFVFGVVLVSGVVMWIGNAQFFAAKEPGEQETNLSQAPQATEEPTSMPVVYPNHIADIVDKAGPAVVKIDTKVTTEQSQPLNPFFNDPFFRQFFGDTGPGQQRVQEGMGSGFIISEDGYILTNQHVVSGASEILVTVVGYEEPFKAQLVGEDFDLDLAVIKIKAPKPLPTLKMGDSDKVKVGEWVIAIGNPYGLDHTVTVGVVSAKGRPVNIPTEQGMRRYKNLMQTDTAINPGNSGGPLLNLNGEVIGINTAINANAQGIGFVIPTSTIRPVLDELIEKGKVIRPFLGVTVQDVTQELAEYFNLKEAAGAIVTDVVPGSPADQAGLRRGDVILSIDERPVKNAEDLVNQIQSKKVGAKSVLLLSREGQTMYVQVTIREK</sequence>
<dbReference type="PANTHER" id="PTHR43343:SF3">
    <property type="entry name" value="PROTEASE DO-LIKE 8, CHLOROPLASTIC"/>
    <property type="match status" value="1"/>
</dbReference>
<dbReference type="FunFam" id="2.40.10.10:FF:000001">
    <property type="entry name" value="Periplasmic serine protease DegS"/>
    <property type="match status" value="1"/>
</dbReference>
<dbReference type="InterPro" id="IPR001478">
    <property type="entry name" value="PDZ"/>
</dbReference>
<dbReference type="InterPro" id="IPR009003">
    <property type="entry name" value="Peptidase_S1_PA"/>
</dbReference>
<evidence type="ECO:0000259" key="5">
    <source>
        <dbReference type="PROSITE" id="PS50106"/>
    </source>
</evidence>
<dbReference type="CDD" id="cd10839">
    <property type="entry name" value="cpPDZ1_DegP-like"/>
    <property type="match status" value="1"/>
</dbReference>
<protein>
    <submittedName>
        <fullName evidence="6">Peptidase S1</fullName>
    </submittedName>
</protein>
<reference evidence="7" key="1">
    <citation type="submission" date="2016-06" db="EMBL/GenBank/DDBJ databases">
        <authorList>
            <person name="Nascimento L."/>
            <person name="Pereira R.V."/>
            <person name="Martins L.F."/>
            <person name="Quaggio R.B."/>
            <person name="Silva A.M."/>
            <person name="Setubal J.C."/>
        </authorList>
    </citation>
    <scope>NUCLEOTIDE SEQUENCE [LARGE SCALE GENOMIC DNA]</scope>
</reference>
<organism evidence="6 7">
    <name type="scientific">Bacillus thermozeamaize</name>
    <dbReference type="NCBI Taxonomy" id="230954"/>
    <lineage>
        <taxon>Bacteria</taxon>
        <taxon>Bacillati</taxon>
        <taxon>Bacillota</taxon>
        <taxon>Bacilli</taxon>
        <taxon>Bacillales</taxon>
        <taxon>Bacillaceae</taxon>
        <taxon>Bacillus</taxon>
    </lineage>
</organism>